<dbReference type="AlphaFoldDB" id="A0A9D1DZQ1"/>
<keyword evidence="4" id="KW-0378">Hydrolase</keyword>
<dbReference type="GO" id="GO:0030203">
    <property type="term" value="P:glycosaminoglycan metabolic process"/>
    <property type="evidence" value="ECO:0007669"/>
    <property type="project" value="TreeGrafter"/>
</dbReference>
<gene>
    <name evidence="9" type="ORF">IAC94_00625</name>
</gene>
<feature type="domain" description="Beta-hexosaminidase bacterial type N-terminal" evidence="8">
    <location>
        <begin position="65"/>
        <end position="119"/>
    </location>
</feature>
<dbReference type="SUPFAM" id="SSF51445">
    <property type="entry name" value="(Trans)glycosidases"/>
    <property type="match status" value="1"/>
</dbReference>
<keyword evidence="5" id="KW-0326">Glycosidase</keyword>
<evidence type="ECO:0000256" key="5">
    <source>
        <dbReference type="ARBA" id="ARBA00023295"/>
    </source>
</evidence>
<dbReference type="PANTHER" id="PTHR22600:SF57">
    <property type="entry name" value="BETA-N-ACETYLHEXOSAMINIDASE"/>
    <property type="match status" value="1"/>
</dbReference>
<evidence type="ECO:0000313" key="10">
    <source>
        <dbReference type="Proteomes" id="UP000886744"/>
    </source>
</evidence>
<evidence type="ECO:0000256" key="6">
    <source>
        <dbReference type="PIRSR" id="PIRSR625705-1"/>
    </source>
</evidence>
<evidence type="ECO:0000259" key="7">
    <source>
        <dbReference type="Pfam" id="PF00728"/>
    </source>
</evidence>
<evidence type="ECO:0000313" key="9">
    <source>
        <dbReference type="EMBL" id="HIR62015.1"/>
    </source>
</evidence>
<dbReference type="InterPro" id="IPR008979">
    <property type="entry name" value="Galactose-bd-like_sf"/>
</dbReference>
<name>A0A9D1DZQ1_9BACT</name>
<dbReference type="Gene3D" id="3.20.20.80">
    <property type="entry name" value="Glycosidases"/>
    <property type="match status" value="1"/>
</dbReference>
<sequence>MSHRNTIFRLLTALLAVLTLIPAGLAARGTGEHRIIPRPASIHFTSGVYDPVAASSACPDVRISPRPGAVSGAYRLRVTPGGVQVEAADSAGAFYAMQTLEALRDPATGIVPCVEIEDAPRFQWRGFMQDVSRHFFSIEYLKRQIDAMARLKLNVLHLHLTDAAGWRVEIDRYPRLTSFAAWREGALWKDWWFGERKYLPEGTHGAYGGYYTKEELRELVQYAAERCITIVPEIEMPSHSEEVLTAYPELSCTGEPYRHSDFCIGREETFEFLENVLTEIMEIFPSQYIHIGGDEASKKAWAECPLCQARMKAEGLADVDELQSYMIRRIGRFLEAHGRTPVGWDEILQGGADSAAVVMAWRSVEEGERAASGGNRTVMTPGAYCYFDTYQDDPSTLPTAMGGYLPLSKVYSFEPVPSGLSPDEAAKIIGVQANLWCEYVPTEPHAELMIYPRLYALAEVAWSPASDRDYEDFHRRALSLCAQMEAEGYNVFDLAREVGDRPAAQSPLEHLARGCRVEYNAPYNATYAAGGDTALTDGLHGGWTYGDGRWQGFISRERLDVTVDLGRVQDVRSVELDFMQVCGPEVFLPAEVVISASSDGVSFVELRRFTREVVRDDRVTFVTDGWYAGGGASGASDVSGASAGASVSARYIRLQARSGPYGGWVFTDEIVVR</sequence>
<protein>
    <recommendedName>
        <fullName evidence="3">beta-N-acetylhexosaminidase</fullName>
        <ecNumber evidence="3">3.2.1.52</ecNumber>
    </recommendedName>
</protein>
<dbReference type="InterPro" id="IPR015883">
    <property type="entry name" value="Glyco_hydro_20_cat"/>
</dbReference>
<organism evidence="9 10">
    <name type="scientific">Candidatus Coprenecus avistercoris</name>
    <dbReference type="NCBI Taxonomy" id="2840730"/>
    <lineage>
        <taxon>Bacteria</taxon>
        <taxon>Pseudomonadati</taxon>
        <taxon>Bacteroidota</taxon>
        <taxon>Bacteroidia</taxon>
        <taxon>Bacteroidales</taxon>
        <taxon>Rikenellaceae</taxon>
        <taxon>Rikenellaceae incertae sedis</taxon>
        <taxon>Candidatus Coprenecus</taxon>
    </lineage>
</organism>
<evidence type="ECO:0000259" key="8">
    <source>
        <dbReference type="Pfam" id="PF02838"/>
    </source>
</evidence>
<dbReference type="GO" id="GO:0016020">
    <property type="term" value="C:membrane"/>
    <property type="evidence" value="ECO:0007669"/>
    <property type="project" value="TreeGrafter"/>
</dbReference>
<dbReference type="GO" id="GO:0005975">
    <property type="term" value="P:carbohydrate metabolic process"/>
    <property type="evidence" value="ECO:0007669"/>
    <property type="project" value="InterPro"/>
</dbReference>
<dbReference type="PRINTS" id="PR00738">
    <property type="entry name" value="GLHYDRLASE20"/>
</dbReference>
<dbReference type="GO" id="GO:0004563">
    <property type="term" value="F:beta-N-acetylhexosaminidase activity"/>
    <property type="evidence" value="ECO:0007669"/>
    <property type="project" value="UniProtKB-EC"/>
</dbReference>
<comment type="caution">
    <text evidence="9">The sequence shown here is derived from an EMBL/GenBank/DDBJ whole genome shotgun (WGS) entry which is preliminary data.</text>
</comment>
<dbReference type="Gene3D" id="2.60.120.260">
    <property type="entry name" value="Galactose-binding domain-like"/>
    <property type="match status" value="1"/>
</dbReference>
<dbReference type="SUPFAM" id="SSF55545">
    <property type="entry name" value="beta-N-acetylhexosaminidase-like domain"/>
    <property type="match status" value="1"/>
</dbReference>
<dbReference type="CDD" id="cd06563">
    <property type="entry name" value="GH20_chitobiase-like"/>
    <property type="match status" value="1"/>
</dbReference>
<reference evidence="9" key="2">
    <citation type="journal article" date="2021" name="PeerJ">
        <title>Extensive microbial diversity within the chicken gut microbiome revealed by metagenomics and culture.</title>
        <authorList>
            <person name="Gilroy R."/>
            <person name="Ravi A."/>
            <person name="Getino M."/>
            <person name="Pursley I."/>
            <person name="Horton D.L."/>
            <person name="Alikhan N.F."/>
            <person name="Baker D."/>
            <person name="Gharbi K."/>
            <person name="Hall N."/>
            <person name="Watson M."/>
            <person name="Adriaenssens E.M."/>
            <person name="Foster-Nyarko E."/>
            <person name="Jarju S."/>
            <person name="Secka A."/>
            <person name="Antonio M."/>
            <person name="Oren A."/>
            <person name="Chaudhuri R.R."/>
            <person name="La Ragione R."/>
            <person name="Hildebrand F."/>
            <person name="Pallen M.J."/>
        </authorList>
    </citation>
    <scope>NUCLEOTIDE SEQUENCE</scope>
    <source>
        <strain evidence="9">ChiHjej13B12-12457</strain>
    </source>
</reference>
<dbReference type="InterPro" id="IPR015882">
    <property type="entry name" value="HEX_bac_N"/>
</dbReference>
<dbReference type="Pfam" id="PF00728">
    <property type="entry name" value="Glyco_hydro_20"/>
    <property type="match status" value="1"/>
</dbReference>
<evidence type="ECO:0000256" key="4">
    <source>
        <dbReference type="ARBA" id="ARBA00022801"/>
    </source>
</evidence>
<dbReference type="Gene3D" id="3.30.379.10">
    <property type="entry name" value="Chitobiase/beta-hexosaminidase domain 2-like"/>
    <property type="match status" value="1"/>
</dbReference>
<comment type="catalytic activity">
    <reaction evidence="1">
        <text>Hydrolysis of terminal non-reducing N-acetyl-D-hexosamine residues in N-acetyl-beta-D-hexosaminides.</text>
        <dbReference type="EC" id="3.2.1.52"/>
    </reaction>
</comment>
<dbReference type="InterPro" id="IPR025705">
    <property type="entry name" value="Beta_hexosaminidase_sua/sub"/>
</dbReference>
<feature type="domain" description="Glycoside hydrolase family 20 catalytic" evidence="7">
    <location>
        <begin position="122"/>
        <end position="464"/>
    </location>
</feature>
<proteinExistence type="inferred from homology"/>
<feature type="active site" description="Proton donor" evidence="6">
    <location>
        <position position="295"/>
    </location>
</feature>
<dbReference type="Proteomes" id="UP000886744">
    <property type="component" value="Unassembled WGS sequence"/>
</dbReference>
<dbReference type="Pfam" id="PF02838">
    <property type="entry name" value="Glyco_hydro_20b"/>
    <property type="match status" value="1"/>
</dbReference>
<dbReference type="InterPro" id="IPR017853">
    <property type="entry name" value="GH"/>
</dbReference>
<dbReference type="EMBL" id="DVHI01000013">
    <property type="protein sequence ID" value="HIR62015.1"/>
    <property type="molecule type" value="Genomic_DNA"/>
</dbReference>
<accession>A0A9D1DZQ1</accession>
<dbReference type="EC" id="3.2.1.52" evidence="3"/>
<evidence type="ECO:0000256" key="1">
    <source>
        <dbReference type="ARBA" id="ARBA00001231"/>
    </source>
</evidence>
<evidence type="ECO:0000256" key="3">
    <source>
        <dbReference type="ARBA" id="ARBA00012663"/>
    </source>
</evidence>
<comment type="similarity">
    <text evidence="2">Belongs to the glycosyl hydrolase 20 family.</text>
</comment>
<dbReference type="InterPro" id="IPR029018">
    <property type="entry name" value="Hex-like_dom2"/>
</dbReference>
<reference evidence="9" key="1">
    <citation type="submission" date="2020-10" db="EMBL/GenBank/DDBJ databases">
        <authorList>
            <person name="Gilroy R."/>
        </authorList>
    </citation>
    <scope>NUCLEOTIDE SEQUENCE</scope>
    <source>
        <strain evidence="9">ChiHjej13B12-12457</strain>
    </source>
</reference>
<dbReference type="SUPFAM" id="SSF49785">
    <property type="entry name" value="Galactose-binding domain-like"/>
    <property type="match status" value="1"/>
</dbReference>
<dbReference type="PANTHER" id="PTHR22600">
    <property type="entry name" value="BETA-HEXOSAMINIDASE"/>
    <property type="match status" value="1"/>
</dbReference>
<evidence type="ECO:0000256" key="2">
    <source>
        <dbReference type="ARBA" id="ARBA00006285"/>
    </source>
</evidence>